<gene>
    <name evidence="2" type="ORF">NCTC12722_02838</name>
</gene>
<evidence type="ECO:0000256" key="1">
    <source>
        <dbReference type="SAM" id="MobiDB-lite"/>
    </source>
</evidence>
<dbReference type="EMBL" id="UIGB01000001">
    <property type="protein sequence ID" value="SUU85623.1"/>
    <property type="molecule type" value="Genomic_DNA"/>
</dbReference>
<sequence>MDFRTGRMTSARMSTLASLQDTIRHLEAQTMPLHAEHVALGHAGADATLQGGLLRGALHEVFALETRQSVAATGFVAGIAERLSNHRPLLWVQQDFAETEAGALSMSGFAELGLDPRRLVLVSVPNAETGLKVAADALACDALGAVILELWGGAKTFDLVASRRLTLAARSSGVPCVMLSTSSEPVISTAETRWIVRARRSPPGPDWIAWGAPVLDAELVRNRHGQTGRWIMEWDCDERIFREPATYSQPLVAAPADRPHQAPAHAGGSVARMRRAG</sequence>
<dbReference type="AlphaFoldDB" id="A0A380WB32"/>
<organism evidence="2 3">
    <name type="scientific">Afipia felis</name>
    <name type="common">Cat scratch disease bacillus</name>
    <dbReference type="NCBI Taxonomy" id="1035"/>
    <lineage>
        <taxon>Bacteria</taxon>
        <taxon>Pseudomonadati</taxon>
        <taxon>Pseudomonadota</taxon>
        <taxon>Alphaproteobacteria</taxon>
        <taxon>Hyphomicrobiales</taxon>
        <taxon>Nitrobacteraceae</taxon>
        <taxon>Afipia</taxon>
    </lineage>
</organism>
<dbReference type="PIRSF" id="PIRSF034285">
    <property type="entry name" value="UCP034285"/>
    <property type="match status" value="1"/>
</dbReference>
<evidence type="ECO:0000313" key="2">
    <source>
        <dbReference type="EMBL" id="SUU85623.1"/>
    </source>
</evidence>
<dbReference type="SUPFAM" id="SSF52540">
    <property type="entry name" value="P-loop containing nucleoside triphosphate hydrolases"/>
    <property type="match status" value="1"/>
</dbReference>
<dbReference type="Proteomes" id="UP000254343">
    <property type="component" value="Unassembled WGS sequence"/>
</dbReference>
<dbReference type="InterPro" id="IPR027417">
    <property type="entry name" value="P-loop_NTPase"/>
</dbReference>
<evidence type="ECO:0000313" key="3">
    <source>
        <dbReference type="Proteomes" id="UP000254343"/>
    </source>
</evidence>
<protein>
    <submittedName>
        <fullName evidence="2">Uncharacterized conserved protein</fullName>
    </submittedName>
</protein>
<proteinExistence type="predicted"/>
<dbReference type="Gene3D" id="3.40.50.300">
    <property type="entry name" value="P-loop containing nucleotide triphosphate hydrolases"/>
    <property type="match status" value="1"/>
</dbReference>
<name>A0A380WB32_AFIFE</name>
<accession>A0A380WB32</accession>
<feature type="region of interest" description="Disordered" evidence="1">
    <location>
        <begin position="253"/>
        <end position="277"/>
    </location>
</feature>
<reference evidence="2 3" key="1">
    <citation type="submission" date="2018-06" db="EMBL/GenBank/DDBJ databases">
        <authorList>
            <consortium name="Pathogen Informatics"/>
            <person name="Doyle S."/>
        </authorList>
    </citation>
    <scope>NUCLEOTIDE SEQUENCE [LARGE SCALE GENOMIC DNA]</scope>
    <source>
        <strain evidence="2 3">NCTC12722</strain>
    </source>
</reference>
<dbReference type="InterPro" id="IPR017026">
    <property type="entry name" value="ImuA"/>
</dbReference>